<dbReference type="InterPro" id="IPR045337">
    <property type="entry name" value="MmgE_PrpD_C"/>
</dbReference>
<comment type="similarity">
    <text evidence="1">Belongs to the PrpD family.</text>
</comment>
<dbReference type="Gene3D" id="1.10.4100.10">
    <property type="entry name" value="2-methylcitrate dehydratase PrpD"/>
    <property type="match status" value="1"/>
</dbReference>
<dbReference type="EMBL" id="VIWY01000002">
    <property type="protein sequence ID" value="TWG24800.1"/>
    <property type="molecule type" value="Genomic_DNA"/>
</dbReference>
<dbReference type="InterPro" id="IPR045336">
    <property type="entry name" value="MmgE_PrpD_N"/>
</dbReference>
<evidence type="ECO:0000259" key="2">
    <source>
        <dbReference type="Pfam" id="PF03972"/>
    </source>
</evidence>
<dbReference type="OrthoDB" id="9797528at2"/>
<feature type="domain" description="MmgE/PrpD N-terminal" evidence="2">
    <location>
        <begin position="10"/>
        <end position="229"/>
    </location>
</feature>
<dbReference type="Proteomes" id="UP000320239">
    <property type="component" value="Unassembled WGS sequence"/>
</dbReference>
<dbReference type="AlphaFoldDB" id="A0A561WLU0"/>
<feature type="domain" description="MmgE/PrpD C-terminal" evidence="3">
    <location>
        <begin position="263"/>
        <end position="363"/>
    </location>
</feature>
<dbReference type="Gene3D" id="3.30.1330.120">
    <property type="entry name" value="2-methylcitrate dehydratase PrpD"/>
    <property type="match status" value="1"/>
</dbReference>
<dbReference type="SUPFAM" id="SSF103378">
    <property type="entry name" value="2-methylcitrate dehydratase PrpD"/>
    <property type="match status" value="1"/>
</dbReference>
<reference evidence="4 5" key="1">
    <citation type="submission" date="2019-06" db="EMBL/GenBank/DDBJ databases">
        <title>Sequencing the genomes of 1000 actinobacteria strains.</title>
        <authorList>
            <person name="Klenk H.-P."/>
        </authorList>
    </citation>
    <scope>NUCLEOTIDE SEQUENCE [LARGE SCALE GENOMIC DNA]</scope>
    <source>
        <strain evidence="4 5">DSM 43866</strain>
    </source>
</reference>
<name>A0A561WLU0_ACTTI</name>
<comment type="caution">
    <text evidence="4">The sequence shown here is derived from an EMBL/GenBank/DDBJ whole genome shotgun (WGS) entry which is preliminary data.</text>
</comment>
<dbReference type="Pfam" id="PF03972">
    <property type="entry name" value="MmgE_PrpD_N"/>
    <property type="match status" value="1"/>
</dbReference>
<evidence type="ECO:0000259" key="3">
    <source>
        <dbReference type="Pfam" id="PF19305"/>
    </source>
</evidence>
<dbReference type="InterPro" id="IPR042188">
    <property type="entry name" value="MmgE/PrpD_sf_2"/>
</dbReference>
<protein>
    <submittedName>
        <fullName evidence="4">2-methylcitrate dehydratase PrpD</fullName>
    </submittedName>
</protein>
<dbReference type="Pfam" id="PF19305">
    <property type="entry name" value="MmgE_PrpD_C"/>
    <property type="match status" value="1"/>
</dbReference>
<dbReference type="InterPro" id="IPR042183">
    <property type="entry name" value="MmgE/PrpD_sf_1"/>
</dbReference>
<dbReference type="PANTHER" id="PTHR16943:SF8">
    <property type="entry name" value="2-METHYLCITRATE DEHYDRATASE"/>
    <property type="match status" value="1"/>
</dbReference>
<gene>
    <name evidence="4" type="ORF">FHX34_1021363</name>
</gene>
<dbReference type="GO" id="GO:0016829">
    <property type="term" value="F:lyase activity"/>
    <property type="evidence" value="ECO:0007669"/>
    <property type="project" value="InterPro"/>
</dbReference>
<sequence length="487" mass="50658">MSGAGGASAQLARWAAGLRPDDVPERVRDLAASQILSQLAAIRAGLRHSAGARLVTAFGPPLQPDPRRSAAVLAALGSWLNLDDTAYSGHLGPSCVAVPLAYAHARETDGAALVTAVVAADECAARITAAATLGPLRGQSALHTHLAGAVTGRMKLSPAAPGQWAHALALAFAAPPWPVMHAFLGGDAKLTHALVPVRAAMDACDAAEAGLTGVPDVLENPRGFLSRFASVALPETLTGGLGRRWHTETLSFKVRPGGPGVDAAVDCACELHPSIGGAAIESVVVQASAYTGYAARQAQPYLDGQRTPLSALLLSVGYPVATALLTGDLTVEDLEPARLADPARWELAHRVRLEQHDGMTAQLLESAAPFGAALRSAGEPGRQWLRDFVGPDLARLAGDTVPEETFTTAEKATPARLTVRLGDGRVLTRERRVPVGAAGDDLRARHRELVREKFLAQGGDPAVADAGGDLADMSASQLRTWIEAALR</sequence>
<organism evidence="4 5">
    <name type="scientific">Actinoplanes teichomyceticus</name>
    <dbReference type="NCBI Taxonomy" id="1867"/>
    <lineage>
        <taxon>Bacteria</taxon>
        <taxon>Bacillati</taxon>
        <taxon>Actinomycetota</taxon>
        <taxon>Actinomycetes</taxon>
        <taxon>Micromonosporales</taxon>
        <taxon>Micromonosporaceae</taxon>
        <taxon>Actinoplanes</taxon>
    </lineage>
</organism>
<evidence type="ECO:0000313" key="4">
    <source>
        <dbReference type="EMBL" id="TWG24800.1"/>
    </source>
</evidence>
<dbReference type="PANTHER" id="PTHR16943">
    <property type="entry name" value="2-METHYLCITRATE DEHYDRATASE-RELATED"/>
    <property type="match status" value="1"/>
</dbReference>
<accession>A0A561WLU0</accession>
<dbReference type="InterPro" id="IPR005656">
    <property type="entry name" value="MmgE_PrpD"/>
</dbReference>
<keyword evidence="5" id="KW-1185">Reference proteome</keyword>
<dbReference type="InterPro" id="IPR036148">
    <property type="entry name" value="MmgE/PrpD_sf"/>
</dbReference>
<evidence type="ECO:0000313" key="5">
    <source>
        <dbReference type="Proteomes" id="UP000320239"/>
    </source>
</evidence>
<evidence type="ECO:0000256" key="1">
    <source>
        <dbReference type="ARBA" id="ARBA00006174"/>
    </source>
</evidence>
<dbReference type="RefSeq" id="WP_122977855.1">
    <property type="nucleotide sequence ID" value="NZ_BOMX01000133.1"/>
</dbReference>
<proteinExistence type="inferred from homology"/>